<evidence type="ECO:0000259" key="6">
    <source>
        <dbReference type="Pfam" id="PF13458"/>
    </source>
</evidence>
<keyword evidence="8" id="KW-1185">Reference proteome</keyword>
<feature type="compositionally biased region" description="Pro residues" evidence="4">
    <location>
        <begin position="48"/>
        <end position="57"/>
    </location>
</feature>
<keyword evidence="3" id="KW-0029">Amino-acid transport</keyword>
<keyword evidence="3" id="KW-0813">Transport</keyword>
<comment type="caution">
    <text evidence="7">The sequence shown here is derived from an EMBL/GenBank/DDBJ whole genome shotgun (WGS) entry which is preliminary data.</text>
</comment>
<dbReference type="InterPro" id="IPR028081">
    <property type="entry name" value="Leu-bd"/>
</dbReference>
<evidence type="ECO:0000256" key="2">
    <source>
        <dbReference type="ARBA" id="ARBA00022729"/>
    </source>
</evidence>
<sequence length="442" mass="45292">MSKASVRREGAEHGEAARKQTAVTRAGRLIAALVLAGSLAACASPATVAPPPPPPQPQAAAPEPVAPPPPVAVDDGKVRVALLVPLSGRGAAIGQSMLDAAQLAVFDVADGQFLLLPRDTGGTPAGAEAAARDAVTAGARLILGPLFSADAAAVRTVAAPAGVPVLSFSSDRTVAGGGVWVLGFQPQEQVARVVGFATSRGITRFGLLAPATPSGEVVQQSLIDAARQGGGTVTRIERYGAEQQDLTDVVRRFAQRQPMPAPAAAEPGAAATGLPFQAVMLADGGGQLRTLATLLPFFDVDPGPVAFLGTGQWEEPGLGREAGLVGGWFAAPPPEARQVFERRYEETYGQKPQRLATLAYDATALAAALVRSGAPEPLRPEALTDPQGFLGADGLFRLLPDGLTERGLAVLQVTRTGFATVDPAPQTFPPRPDPAAGQVPVF</sequence>
<evidence type="ECO:0000256" key="3">
    <source>
        <dbReference type="ARBA" id="ARBA00022970"/>
    </source>
</evidence>
<dbReference type="Pfam" id="PF13458">
    <property type="entry name" value="Peripla_BP_6"/>
    <property type="match status" value="1"/>
</dbReference>
<dbReference type="CDD" id="cd06339">
    <property type="entry name" value="PBP1_YraM_LppC_lipoprotein-like"/>
    <property type="match status" value="1"/>
</dbReference>
<dbReference type="InterPro" id="IPR051010">
    <property type="entry name" value="BCAA_transport"/>
</dbReference>
<evidence type="ECO:0000256" key="4">
    <source>
        <dbReference type="SAM" id="MobiDB-lite"/>
    </source>
</evidence>
<keyword evidence="2 5" id="KW-0732">Signal</keyword>
<gene>
    <name evidence="7" type="ORF">ACFQPS_04370</name>
</gene>
<protein>
    <submittedName>
        <fullName evidence="7">Penicillin-binding protein activator</fullName>
    </submittedName>
</protein>
<feature type="domain" description="Leucine-binding protein" evidence="6">
    <location>
        <begin position="77"/>
        <end position="413"/>
    </location>
</feature>
<dbReference type="PANTHER" id="PTHR30483:SF6">
    <property type="entry name" value="PERIPLASMIC BINDING PROTEIN OF ABC TRANSPORTER FOR NATURAL AMINO ACIDS"/>
    <property type="match status" value="1"/>
</dbReference>
<evidence type="ECO:0000256" key="5">
    <source>
        <dbReference type="SAM" id="SignalP"/>
    </source>
</evidence>
<feature type="region of interest" description="Disordered" evidence="4">
    <location>
        <begin position="1"/>
        <end position="21"/>
    </location>
</feature>
<dbReference type="EMBL" id="JBHTCM010000005">
    <property type="protein sequence ID" value="MFC7332386.1"/>
    <property type="molecule type" value="Genomic_DNA"/>
</dbReference>
<dbReference type="InterPro" id="IPR028082">
    <property type="entry name" value="Peripla_BP_I"/>
</dbReference>
<dbReference type="SUPFAM" id="SSF53822">
    <property type="entry name" value="Periplasmic binding protein-like I"/>
    <property type="match status" value="1"/>
</dbReference>
<evidence type="ECO:0000313" key="8">
    <source>
        <dbReference type="Proteomes" id="UP001596456"/>
    </source>
</evidence>
<evidence type="ECO:0000313" key="7">
    <source>
        <dbReference type="EMBL" id="MFC7332386.1"/>
    </source>
</evidence>
<name>A0ABW2KQW4_9PROT</name>
<feature type="signal peptide" evidence="5">
    <location>
        <begin position="1"/>
        <end position="43"/>
    </location>
</feature>
<feature type="region of interest" description="Disordered" evidence="4">
    <location>
        <begin position="47"/>
        <end position="72"/>
    </location>
</feature>
<organism evidence="7 8">
    <name type="scientific">Rhodocista pekingensis</name>
    <dbReference type="NCBI Taxonomy" id="201185"/>
    <lineage>
        <taxon>Bacteria</taxon>
        <taxon>Pseudomonadati</taxon>
        <taxon>Pseudomonadota</taxon>
        <taxon>Alphaproteobacteria</taxon>
        <taxon>Rhodospirillales</taxon>
        <taxon>Azospirillaceae</taxon>
        <taxon>Rhodocista</taxon>
    </lineage>
</organism>
<feature type="compositionally biased region" description="Basic and acidic residues" evidence="4">
    <location>
        <begin position="1"/>
        <end position="18"/>
    </location>
</feature>
<feature type="chain" id="PRO_5047265481" evidence="5">
    <location>
        <begin position="44"/>
        <end position="442"/>
    </location>
</feature>
<accession>A0ABW2KQW4</accession>
<comment type="similarity">
    <text evidence="1">Belongs to the leucine-binding protein family.</text>
</comment>
<dbReference type="RefSeq" id="WP_377356762.1">
    <property type="nucleotide sequence ID" value="NZ_JBHTCM010000005.1"/>
</dbReference>
<evidence type="ECO:0000256" key="1">
    <source>
        <dbReference type="ARBA" id="ARBA00010062"/>
    </source>
</evidence>
<dbReference type="PANTHER" id="PTHR30483">
    <property type="entry name" value="LEUCINE-SPECIFIC-BINDING PROTEIN"/>
    <property type="match status" value="1"/>
</dbReference>
<dbReference type="Gene3D" id="3.40.50.2300">
    <property type="match status" value="2"/>
</dbReference>
<dbReference type="Proteomes" id="UP001596456">
    <property type="component" value="Unassembled WGS sequence"/>
</dbReference>
<proteinExistence type="inferred from homology"/>
<reference evidence="8" key="1">
    <citation type="journal article" date="2019" name="Int. J. Syst. Evol. Microbiol.">
        <title>The Global Catalogue of Microorganisms (GCM) 10K type strain sequencing project: providing services to taxonomists for standard genome sequencing and annotation.</title>
        <authorList>
            <consortium name="The Broad Institute Genomics Platform"/>
            <consortium name="The Broad Institute Genome Sequencing Center for Infectious Disease"/>
            <person name="Wu L."/>
            <person name="Ma J."/>
        </authorList>
    </citation>
    <scope>NUCLEOTIDE SEQUENCE [LARGE SCALE GENOMIC DNA]</scope>
    <source>
        <strain evidence="8">CGMCC 1.16275</strain>
    </source>
</reference>